<dbReference type="OrthoDB" id="4571363at2"/>
<dbReference type="AlphaFoldDB" id="A0A1J4NNT6"/>
<dbReference type="RefSeq" id="WP_046583809.1">
    <property type="nucleotide sequence ID" value="NZ_LAVA02000090.1"/>
</dbReference>
<evidence type="ECO:0000313" key="1">
    <source>
        <dbReference type="EMBL" id="OIJ63968.1"/>
    </source>
</evidence>
<dbReference type="EMBL" id="LAVA02000090">
    <property type="protein sequence ID" value="OIJ63968.1"/>
    <property type="molecule type" value="Genomic_DNA"/>
</dbReference>
<accession>A0A1J4NNT6</accession>
<comment type="caution">
    <text evidence="1">The sequence shown here is derived from an EMBL/GenBank/DDBJ whole genome shotgun (WGS) entry which is preliminary data.</text>
</comment>
<sequence>MLLVTLVAVPPGALPAHLDTIGRLLPARHVVEGIRSLMFYGSGTRQVTTAWTALTADLLTEADGVVVAAPVHQALRTGLRSLGAAAIVPGCFLTERAARSLDVPRYVGAREQLDRGTALLRRATARLPRPQAAGARRLP</sequence>
<proteinExistence type="predicted"/>
<reference evidence="1" key="1">
    <citation type="submission" date="2016-10" db="EMBL/GenBank/DDBJ databases">
        <title>Genome sequence of Streptomyces mangrovisoli MUSC 149.</title>
        <authorList>
            <person name="Lee L.-H."/>
            <person name="Ser H.-L."/>
        </authorList>
    </citation>
    <scope>NUCLEOTIDE SEQUENCE [LARGE SCALE GENOMIC DNA]</scope>
    <source>
        <strain evidence="1">MUSC 149</strain>
    </source>
</reference>
<gene>
    <name evidence="1" type="ORF">WN71_031745</name>
</gene>
<evidence type="ECO:0000313" key="2">
    <source>
        <dbReference type="Proteomes" id="UP000034196"/>
    </source>
</evidence>
<dbReference type="Proteomes" id="UP000034196">
    <property type="component" value="Unassembled WGS sequence"/>
</dbReference>
<organism evidence="1 2">
    <name type="scientific">Streptomyces mangrovisoli</name>
    <dbReference type="NCBI Taxonomy" id="1428628"/>
    <lineage>
        <taxon>Bacteria</taxon>
        <taxon>Bacillati</taxon>
        <taxon>Actinomycetota</taxon>
        <taxon>Actinomycetes</taxon>
        <taxon>Kitasatosporales</taxon>
        <taxon>Streptomycetaceae</taxon>
        <taxon>Streptomyces</taxon>
    </lineage>
</organism>
<keyword evidence="2" id="KW-1185">Reference proteome</keyword>
<dbReference type="STRING" id="1428628.WN71_031745"/>
<name>A0A1J4NNT6_9ACTN</name>
<protein>
    <submittedName>
        <fullName evidence="1">Uncharacterized protein</fullName>
    </submittedName>
</protein>